<feature type="region of interest" description="Disordered" evidence="1">
    <location>
        <begin position="595"/>
        <end position="630"/>
    </location>
</feature>
<gene>
    <name evidence="3" type="ORF">BSAL_18190</name>
</gene>
<organism evidence="3 4">
    <name type="scientific">Bodo saltans</name>
    <name type="common">Flagellated protozoan</name>
    <dbReference type="NCBI Taxonomy" id="75058"/>
    <lineage>
        <taxon>Eukaryota</taxon>
        <taxon>Discoba</taxon>
        <taxon>Euglenozoa</taxon>
        <taxon>Kinetoplastea</taxon>
        <taxon>Metakinetoplastina</taxon>
        <taxon>Eubodonida</taxon>
        <taxon>Bodonidae</taxon>
        <taxon>Bodo</taxon>
    </lineage>
</organism>
<feature type="compositionally biased region" description="Low complexity" evidence="1">
    <location>
        <begin position="620"/>
        <end position="630"/>
    </location>
</feature>
<dbReference type="EMBL" id="CYKH01001683">
    <property type="protein sequence ID" value="CUG88910.1"/>
    <property type="molecule type" value="Genomic_DNA"/>
</dbReference>
<evidence type="ECO:0000256" key="2">
    <source>
        <dbReference type="SAM" id="Phobius"/>
    </source>
</evidence>
<dbReference type="Proteomes" id="UP000051952">
    <property type="component" value="Unassembled WGS sequence"/>
</dbReference>
<feature type="compositionally biased region" description="Polar residues" evidence="1">
    <location>
        <begin position="76"/>
        <end position="89"/>
    </location>
</feature>
<accession>A0A0S4JBY2</accession>
<feature type="transmembrane region" description="Helical" evidence="2">
    <location>
        <begin position="12"/>
        <end position="32"/>
    </location>
</feature>
<protein>
    <submittedName>
        <fullName evidence="3">Membrane-associated protein, putative</fullName>
    </submittedName>
</protein>
<evidence type="ECO:0000313" key="4">
    <source>
        <dbReference type="Proteomes" id="UP000051952"/>
    </source>
</evidence>
<proteinExistence type="predicted"/>
<keyword evidence="2" id="KW-1133">Transmembrane helix</keyword>
<sequence length="769" mass="84512">MTSQRGSASPRWVTALALSAVIGYILLCSSYGGSSTTTADTGTDRVRAPSPNSGVVASFSPALGTTSSRRHAASVETLSSDDPSDPQQRTVEEDERNVQSSSSSSRRRQPPTTPRPSYHAWFVSIFSSHFGRAIADALYDAEIFNTMTHSLSEENERGLPEWPLDDGDFEFSSISLKLPPTAPQHFSNISNVLWWAKRWLSVAVSKISRDGELEKLYEHVVSSGGGGGGSSPNLKLNLLEKTTVRALNAQVQYFHTILQLAIDTCLTWRQKIVLREMGKRHRGTADPLVLLSGWITAATTVDDLAALFSSASNLPLQSTSSTLAEVLEKRAAELATTPNLVGPEDARSLFPLNYDDVPYSQSRPLNGKFWNMLRPTAGCSSIVRLCEIPDGCRLLCNGEYLLHAGRKRQSDNVKAVVTGVQSSHHAAGDGAALPTIVAEAQPKQQLQGVQSNKQYHHRIIGMGCNNQFDWELSLLSLFQNTEALSTGHHQHHHRIGWMTSMDCTITLAPGRRQWKVPGILKRSAVGYTGASVCAGSSSFFPKVSSSSINATTLIGPRDLKAFQLKNEATWGLPTQADQPLVRFTAHPDAIAASQRRIRQTTETHQGNISETENNEFPMLSTAAGGSSSSRSPLWFDALTILKIDIEGFEWKYIPAWIRGEFKSLSLNAPPQAVAQGSTDAIDFATAVPEFFTVSLFSLEFHRIGFRNITGASSYGALRTHWLSLQVHALGFLMIAHEKNEYSQCCFEYSYVHVRHFIKSEMWMALRDEL</sequence>
<name>A0A0S4JBY2_BODSA</name>
<dbReference type="VEuPathDB" id="TriTrypDB:BSAL_18190"/>
<evidence type="ECO:0000256" key="1">
    <source>
        <dbReference type="SAM" id="MobiDB-lite"/>
    </source>
</evidence>
<dbReference type="AlphaFoldDB" id="A0A0S4JBY2"/>
<keyword evidence="2" id="KW-0472">Membrane</keyword>
<keyword evidence="2" id="KW-0812">Transmembrane</keyword>
<reference evidence="4" key="1">
    <citation type="submission" date="2015-09" db="EMBL/GenBank/DDBJ databases">
        <authorList>
            <consortium name="Pathogen Informatics"/>
        </authorList>
    </citation>
    <scope>NUCLEOTIDE SEQUENCE [LARGE SCALE GENOMIC DNA]</scope>
    <source>
        <strain evidence="4">Lake Konstanz</strain>
    </source>
</reference>
<evidence type="ECO:0000313" key="3">
    <source>
        <dbReference type="EMBL" id="CUG88910.1"/>
    </source>
</evidence>
<feature type="region of interest" description="Disordered" evidence="1">
    <location>
        <begin position="35"/>
        <end position="115"/>
    </location>
</feature>
<feature type="compositionally biased region" description="Polar residues" evidence="1">
    <location>
        <begin position="600"/>
        <end position="611"/>
    </location>
</feature>
<keyword evidence="4" id="KW-1185">Reference proteome</keyword>